<dbReference type="RefSeq" id="WP_160822720.1">
    <property type="nucleotide sequence ID" value="NZ_JBHSXE010000001.1"/>
</dbReference>
<dbReference type="InterPro" id="IPR052164">
    <property type="entry name" value="Anthracycline_SecMetBiosynth"/>
</dbReference>
<dbReference type="SUPFAM" id="SSF54593">
    <property type="entry name" value="Glyoxalase/Bleomycin resistance protein/Dihydroxybiphenyl dioxygenase"/>
    <property type="match status" value="2"/>
</dbReference>
<accession>A0ABW2D147</accession>
<dbReference type="Proteomes" id="UP001596380">
    <property type="component" value="Unassembled WGS sequence"/>
</dbReference>
<feature type="domain" description="VOC" evidence="1">
    <location>
        <begin position="6"/>
        <end position="119"/>
    </location>
</feature>
<dbReference type="InterPro" id="IPR004360">
    <property type="entry name" value="Glyas_Fos-R_dOase_dom"/>
</dbReference>
<dbReference type="InterPro" id="IPR029068">
    <property type="entry name" value="Glyas_Bleomycin-R_OHBP_Dase"/>
</dbReference>
<keyword evidence="3" id="KW-1185">Reference proteome</keyword>
<dbReference type="PROSITE" id="PS51819">
    <property type="entry name" value="VOC"/>
    <property type="match status" value="1"/>
</dbReference>
<proteinExistence type="predicted"/>
<reference evidence="3" key="1">
    <citation type="journal article" date="2019" name="Int. J. Syst. Evol. Microbiol.">
        <title>The Global Catalogue of Microorganisms (GCM) 10K type strain sequencing project: providing services to taxonomists for standard genome sequencing and annotation.</title>
        <authorList>
            <consortium name="The Broad Institute Genomics Platform"/>
            <consortium name="The Broad Institute Genome Sequencing Center for Infectious Disease"/>
            <person name="Wu L."/>
            <person name="Ma J."/>
        </authorList>
    </citation>
    <scope>NUCLEOTIDE SEQUENCE [LARGE SCALE GENOMIC DNA]</scope>
    <source>
        <strain evidence="3">JCM 3369</strain>
    </source>
</reference>
<protein>
    <submittedName>
        <fullName evidence="2">VOC family protein</fullName>
    </submittedName>
</protein>
<evidence type="ECO:0000313" key="2">
    <source>
        <dbReference type="EMBL" id="MFC6887050.1"/>
    </source>
</evidence>
<evidence type="ECO:0000259" key="1">
    <source>
        <dbReference type="PROSITE" id="PS51819"/>
    </source>
</evidence>
<evidence type="ECO:0000313" key="3">
    <source>
        <dbReference type="Proteomes" id="UP001596380"/>
    </source>
</evidence>
<dbReference type="EMBL" id="JBHSXS010000067">
    <property type="protein sequence ID" value="MFC6887050.1"/>
    <property type="molecule type" value="Genomic_DNA"/>
</dbReference>
<dbReference type="PANTHER" id="PTHR33993">
    <property type="entry name" value="GLYOXALASE-RELATED"/>
    <property type="match status" value="1"/>
</dbReference>
<dbReference type="InterPro" id="IPR037523">
    <property type="entry name" value="VOC_core"/>
</dbReference>
<dbReference type="Pfam" id="PF00903">
    <property type="entry name" value="Glyoxalase"/>
    <property type="match status" value="2"/>
</dbReference>
<gene>
    <name evidence="2" type="ORF">ACFQKB_45305</name>
</gene>
<dbReference type="Gene3D" id="3.10.180.10">
    <property type="entry name" value="2,3-Dihydroxybiphenyl 1,2-Dioxygenase, domain 1"/>
    <property type="match status" value="2"/>
</dbReference>
<sequence length="321" mass="36102">MLTGSHLDHLIVYVHDLAESTSFYSGKLGLPLFESDERRAFLGAGGLEICLQPAADHGVQLYGRRDDSSDVVFLVEDLERMRTALEARGVEFMRRRSYEVGLVTDFYDPNGHRLMLYQPSEEALTWPSAPKLRQIWRCWGRGGDELMGPAAEPARGTDLETGLRGNPLCYLFMFENDQTTAFEFYDETLGLNLLERVHCCNQNCAEEIEGIAKYDGGGVLLSTHHMHPSGIVTDDLGVPYSPREFDPAHGQGIAPVFRVDDIESTVAKLTERGVGFARGIERRPEGAFARFEDPFGHPFYVRELAVEADKDRNWMMPTAHR</sequence>
<organism evidence="2 3">
    <name type="scientific">Actinomadura yumaensis</name>
    <dbReference type="NCBI Taxonomy" id="111807"/>
    <lineage>
        <taxon>Bacteria</taxon>
        <taxon>Bacillati</taxon>
        <taxon>Actinomycetota</taxon>
        <taxon>Actinomycetes</taxon>
        <taxon>Streptosporangiales</taxon>
        <taxon>Thermomonosporaceae</taxon>
        <taxon>Actinomadura</taxon>
    </lineage>
</organism>
<comment type="caution">
    <text evidence="2">The sequence shown here is derived from an EMBL/GenBank/DDBJ whole genome shotgun (WGS) entry which is preliminary data.</text>
</comment>
<name>A0ABW2D147_9ACTN</name>